<keyword evidence="1" id="KW-1133">Transmembrane helix</keyword>
<organism evidence="2 3">
    <name type="scientific">Xenopus laevis</name>
    <name type="common">African clawed frog</name>
    <dbReference type="NCBI Taxonomy" id="8355"/>
    <lineage>
        <taxon>Eukaryota</taxon>
        <taxon>Metazoa</taxon>
        <taxon>Chordata</taxon>
        <taxon>Craniata</taxon>
        <taxon>Vertebrata</taxon>
        <taxon>Euteleostomi</taxon>
        <taxon>Amphibia</taxon>
        <taxon>Batrachia</taxon>
        <taxon>Anura</taxon>
        <taxon>Pipoidea</taxon>
        <taxon>Pipidae</taxon>
        <taxon>Xenopodinae</taxon>
        <taxon>Xenopus</taxon>
        <taxon>Xenopus</taxon>
    </lineage>
</organism>
<protein>
    <submittedName>
        <fullName evidence="2">Uncharacterized protein</fullName>
    </submittedName>
</protein>
<dbReference type="EMBL" id="CM004471">
    <property type="protein sequence ID" value="OCT86840.1"/>
    <property type="molecule type" value="Genomic_DNA"/>
</dbReference>
<sequence>MGLQQLHELLSFFKMIFFVISFLSTLLCIKSSHTHSTDVSRCEKSFPRRKLNHVRLHFLSPALKNLAQYPLSLNTRNTLCS</sequence>
<evidence type="ECO:0000313" key="3">
    <source>
        <dbReference type="Proteomes" id="UP000694892"/>
    </source>
</evidence>
<dbReference type="Proteomes" id="UP000694892">
    <property type="component" value="Chromosome 3S"/>
</dbReference>
<feature type="transmembrane region" description="Helical" evidence="1">
    <location>
        <begin position="12"/>
        <end position="29"/>
    </location>
</feature>
<proteinExistence type="predicted"/>
<evidence type="ECO:0000313" key="2">
    <source>
        <dbReference type="EMBL" id="OCT86840.1"/>
    </source>
</evidence>
<reference evidence="3" key="1">
    <citation type="journal article" date="2016" name="Nature">
        <title>Genome evolution in the allotetraploid frog Xenopus laevis.</title>
        <authorList>
            <person name="Session A.M."/>
            <person name="Uno Y."/>
            <person name="Kwon T."/>
            <person name="Chapman J.A."/>
            <person name="Toyoda A."/>
            <person name="Takahashi S."/>
            <person name="Fukui A."/>
            <person name="Hikosaka A."/>
            <person name="Suzuki A."/>
            <person name="Kondo M."/>
            <person name="van Heeringen S.J."/>
            <person name="Quigley I."/>
            <person name="Heinz S."/>
            <person name="Ogino H."/>
            <person name="Ochi H."/>
            <person name="Hellsten U."/>
            <person name="Lyons J.B."/>
            <person name="Simakov O."/>
            <person name="Putnam N."/>
            <person name="Stites J."/>
            <person name="Kuroki Y."/>
            <person name="Tanaka T."/>
            <person name="Michiue T."/>
            <person name="Watanabe M."/>
            <person name="Bogdanovic O."/>
            <person name="Lister R."/>
            <person name="Georgiou G."/>
            <person name="Paranjpe S.S."/>
            <person name="van Kruijsbergen I."/>
            <person name="Shu S."/>
            <person name="Carlson J."/>
            <person name="Kinoshita T."/>
            <person name="Ohta Y."/>
            <person name="Mawaribuchi S."/>
            <person name="Jenkins J."/>
            <person name="Grimwood J."/>
            <person name="Schmutz J."/>
            <person name="Mitros T."/>
            <person name="Mozaffari S.V."/>
            <person name="Suzuki Y."/>
            <person name="Haramoto Y."/>
            <person name="Yamamoto T.S."/>
            <person name="Takagi C."/>
            <person name="Heald R."/>
            <person name="Miller K."/>
            <person name="Haudenschild C."/>
            <person name="Kitzman J."/>
            <person name="Nakayama T."/>
            <person name="Izutsu Y."/>
            <person name="Robert J."/>
            <person name="Fortriede J."/>
            <person name="Burns K."/>
            <person name="Lotay V."/>
            <person name="Karimi K."/>
            <person name="Yasuoka Y."/>
            <person name="Dichmann D.S."/>
            <person name="Flajnik M.F."/>
            <person name="Houston D.W."/>
            <person name="Shendure J."/>
            <person name="DuPasquier L."/>
            <person name="Vize P.D."/>
            <person name="Zorn A.M."/>
            <person name="Ito M."/>
            <person name="Marcotte E.M."/>
            <person name="Wallingford J.B."/>
            <person name="Ito Y."/>
            <person name="Asashima M."/>
            <person name="Ueno N."/>
            <person name="Matsuda Y."/>
            <person name="Veenstra G.J."/>
            <person name="Fujiyama A."/>
            <person name="Harland R.M."/>
            <person name="Taira M."/>
            <person name="Rokhsar D.S."/>
        </authorList>
    </citation>
    <scope>NUCLEOTIDE SEQUENCE [LARGE SCALE GENOMIC DNA]</scope>
    <source>
        <strain evidence="3">J</strain>
    </source>
</reference>
<gene>
    <name evidence="2" type="ORF">XELAEV_18020530mg</name>
</gene>
<keyword evidence="1" id="KW-0812">Transmembrane</keyword>
<keyword evidence="1" id="KW-0472">Membrane</keyword>
<name>A0A974HQR0_XENLA</name>
<accession>A0A974HQR0</accession>
<dbReference type="AlphaFoldDB" id="A0A974HQR0"/>
<evidence type="ECO:0000256" key="1">
    <source>
        <dbReference type="SAM" id="Phobius"/>
    </source>
</evidence>